<keyword evidence="2" id="KW-1185">Reference proteome</keyword>
<organism evidence="1 2">
    <name type="scientific">Neocallimastix californiae</name>
    <dbReference type="NCBI Taxonomy" id="1754190"/>
    <lineage>
        <taxon>Eukaryota</taxon>
        <taxon>Fungi</taxon>
        <taxon>Fungi incertae sedis</taxon>
        <taxon>Chytridiomycota</taxon>
        <taxon>Chytridiomycota incertae sedis</taxon>
        <taxon>Neocallimastigomycetes</taxon>
        <taxon>Neocallimastigales</taxon>
        <taxon>Neocallimastigaceae</taxon>
        <taxon>Neocallimastix</taxon>
    </lineage>
</organism>
<evidence type="ECO:0000313" key="2">
    <source>
        <dbReference type="Proteomes" id="UP000193920"/>
    </source>
</evidence>
<dbReference type="EMBL" id="MCOG01000029">
    <property type="protein sequence ID" value="ORY74407.1"/>
    <property type="molecule type" value="Genomic_DNA"/>
</dbReference>
<comment type="caution">
    <text evidence="1">The sequence shown here is derived from an EMBL/GenBank/DDBJ whole genome shotgun (WGS) entry which is preliminary data.</text>
</comment>
<name>A0A1Y2ESB5_9FUNG</name>
<dbReference type="AlphaFoldDB" id="A0A1Y2ESB5"/>
<accession>A0A1Y2ESB5</accession>
<dbReference type="Proteomes" id="UP000193920">
    <property type="component" value="Unassembled WGS sequence"/>
</dbReference>
<protein>
    <submittedName>
        <fullName evidence="1">Uncharacterized protein</fullName>
    </submittedName>
</protein>
<proteinExistence type="predicted"/>
<sequence>MIFRKTPNNIKYIDIITDIFLSICKEMNIEPSEAISTPIMAAYPELNSYYQDIWNKLFTSFSNELLYLQSQYPNFDLKNMIYYISLNGLSTMDEKSVGYSIKKAKHLKRKIIEIKVSRFLSHFFIYHRCMTNQHQLYNII</sequence>
<gene>
    <name evidence="1" type="ORF">LY90DRAFT_666210</name>
</gene>
<reference evidence="1 2" key="1">
    <citation type="submission" date="2016-08" db="EMBL/GenBank/DDBJ databases">
        <title>A Parts List for Fungal Cellulosomes Revealed by Comparative Genomics.</title>
        <authorList>
            <consortium name="DOE Joint Genome Institute"/>
            <person name="Haitjema C.H."/>
            <person name="Gilmore S.P."/>
            <person name="Henske J.K."/>
            <person name="Solomon K.V."/>
            <person name="De Groot R."/>
            <person name="Kuo A."/>
            <person name="Mondo S.J."/>
            <person name="Salamov A.A."/>
            <person name="Labutti K."/>
            <person name="Zhao Z."/>
            <person name="Chiniquy J."/>
            <person name="Barry K."/>
            <person name="Brewer H.M."/>
            <person name="Purvine S.O."/>
            <person name="Wright A.T."/>
            <person name="Boxma B."/>
            <person name="Van Alen T."/>
            <person name="Hackstein J.H."/>
            <person name="Baker S.E."/>
            <person name="Grigoriev I.V."/>
            <person name="O'Malley M.A."/>
        </authorList>
    </citation>
    <scope>NUCLEOTIDE SEQUENCE [LARGE SCALE GENOMIC DNA]</scope>
    <source>
        <strain evidence="1 2">G1</strain>
    </source>
</reference>
<evidence type="ECO:0000313" key="1">
    <source>
        <dbReference type="EMBL" id="ORY74407.1"/>
    </source>
</evidence>